<reference evidence="2 3" key="1">
    <citation type="submission" date="2022-03" db="EMBL/GenBank/DDBJ databases">
        <title>Metagenome-assembled genomes from swine fecal metagenomes.</title>
        <authorList>
            <person name="Holman D.B."/>
            <person name="Kommadath A."/>
        </authorList>
    </citation>
    <scope>NUCLEOTIDE SEQUENCE [LARGE SCALE GENOMIC DNA]</scope>
    <source>
        <strain evidence="2">SUG147</strain>
    </source>
</reference>
<evidence type="ECO:0000256" key="1">
    <source>
        <dbReference type="ARBA" id="ARBA00006479"/>
    </source>
</evidence>
<dbReference type="EMBL" id="JALEMU010000153">
    <property type="protein sequence ID" value="MCI5756431.1"/>
    <property type="molecule type" value="Genomic_DNA"/>
</dbReference>
<dbReference type="AlphaFoldDB" id="A0AAE3FH76"/>
<dbReference type="Pfam" id="PF00480">
    <property type="entry name" value="ROK"/>
    <property type="match status" value="1"/>
</dbReference>
<dbReference type="InterPro" id="IPR043129">
    <property type="entry name" value="ATPase_NBD"/>
</dbReference>
<dbReference type="Gene3D" id="3.30.420.40">
    <property type="match status" value="2"/>
</dbReference>
<evidence type="ECO:0000313" key="2">
    <source>
        <dbReference type="EMBL" id="MCI5756431.1"/>
    </source>
</evidence>
<sequence>MYYIGIDLGGTNIAVGIVDESFKIVKKGSTPTLVNRDPELIIADMGKLCLELLAETGIGLEEVVCAGIAAPGSVNPRTGIIEYANNLPFLRFPIADTLRKYLPVRKVYLENDANAAALGEAVGGAAKGKRLSVMITLGTGVGGGVIIDGKIYSGFNYAGAELGHTVIEYNGRQCSCGRKGCFEAYASATALVSMTKEKLAACKDTLMWEMCGNDLNKADARIAFAAMKKGDRAGKEVVDMYISYLACGITNMINIFQPEVLLIGGGVCNEKDYLLKPLTEIVNADQYTRNQAVKTEIKIAALGNDAGIVGAAALGR</sequence>
<dbReference type="Proteomes" id="UP001139365">
    <property type="component" value="Unassembled WGS sequence"/>
</dbReference>
<comment type="caution">
    <text evidence="2">The sequence shown here is derived from an EMBL/GenBank/DDBJ whole genome shotgun (WGS) entry which is preliminary data.</text>
</comment>
<proteinExistence type="inferred from homology"/>
<protein>
    <submittedName>
        <fullName evidence="2">ROK family protein</fullName>
    </submittedName>
</protein>
<dbReference type="InterPro" id="IPR049874">
    <property type="entry name" value="ROK_cs"/>
</dbReference>
<gene>
    <name evidence="2" type="ORF">MR241_09095</name>
</gene>
<dbReference type="PANTHER" id="PTHR18964">
    <property type="entry name" value="ROK (REPRESSOR, ORF, KINASE) FAMILY"/>
    <property type="match status" value="1"/>
</dbReference>
<accession>A0AAE3FH76</accession>
<comment type="similarity">
    <text evidence="1">Belongs to the ROK (NagC/XylR) family.</text>
</comment>
<organism evidence="2 3">
    <name type="scientific">Candidatus Colimorpha enterica</name>
    <dbReference type="NCBI Taxonomy" id="3083063"/>
    <lineage>
        <taxon>Bacteria</taxon>
        <taxon>Pseudomonadati</taxon>
        <taxon>Bacteroidota</taxon>
        <taxon>Bacteroidia</taxon>
        <taxon>Bacteroidales</taxon>
        <taxon>Candidatus Colimorpha</taxon>
    </lineage>
</organism>
<dbReference type="PROSITE" id="PS01125">
    <property type="entry name" value="ROK"/>
    <property type="match status" value="1"/>
</dbReference>
<name>A0AAE3FH76_9BACT</name>
<evidence type="ECO:0000313" key="3">
    <source>
        <dbReference type="Proteomes" id="UP001139365"/>
    </source>
</evidence>
<dbReference type="PANTHER" id="PTHR18964:SF149">
    <property type="entry name" value="BIFUNCTIONAL UDP-N-ACETYLGLUCOSAMINE 2-EPIMERASE_N-ACETYLMANNOSAMINE KINASE"/>
    <property type="match status" value="1"/>
</dbReference>
<dbReference type="InterPro" id="IPR000600">
    <property type="entry name" value="ROK"/>
</dbReference>
<dbReference type="SUPFAM" id="SSF53067">
    <property type="entry name" value="Actin-like ATPase domain"/>
    <property type="match status" value="1"/>
</dbReference>